<sequence length="324" mass="36156">MLFYSALLLLLILCANASAFQRPPVRRSSNQYWTSFSDVQKIFYFGDSYTKTGFDAEGDQPSSSNPLGNPAYPGRTSSNGPNWVDYLTVRYNDSSIFSYDFAVGGSTVDNSIIKNGYDFVDQLYEDFIPNYGDGETWSSETSLFAVWFGINDVVNSYQADNFTDIQSAVYGRYSFLVGKLYALGARNFLFINVPPLERSPRITGSSAAATRVPLANSATLSFNKYVARVADRVRSRHGDTTVFEIDAHALFNQVIDDWESLEQTKVYKDTTAYCEAYKNGTPLPDTKWDNCTYAANEYLWLNSLHPTSPMHDALASEIANVLGA</sequence>
<feature type="chain" id="PRO_5040118336" description="Carbohydrate esterase family 16 protein" evidence="3">
    <location>
        <begin position="20"/>
        <end position="324"/>
    </location>
</feature>
<evidence type="ECO:0000313" key="4">
    <source>
        <dbReference type="EMBL" id="KAH7141058.1"/>
    </source>
</evidence>
<dbReference type="CDD" id="cd01846">
    <property type="entry name" value="fatty_acyltransferase_like"/>
    <property type="match status" value="1"/>
</dbReference>
<dbReference type="GO" id="GO:0016788">
    <property type="term" value="F:hydrolase activity, acting on ester bonds"/>
    <property type="evidence" value="ECO:0007669"/>
    <property type="project" value="InterPro"/>
</dbReference>
<evidence type="ECO:0000256" key="1">
    <source>
        <dbReference type="ARBA" id="ARBA00022801"/>
    </source>
</evidence>
<organism evidence="4 5">
    <name type="scientific">Dactylonectria macrodidyma</name>
    <dbReference type="NCBI Taxonomy" id="307937"/>
    <lineage>
        <taxon>Eukaryota</taxon>
        <taxon>Fungi</taxon>
        <taxon>Dikarya</taxon>
        <taxon>Ascomycota</taxon>
        <taxon>Pezizomycotina</taxon>
        <taxon>Sordariomycetes</taxon>
        <taxon>Hypocreomycetidae</taxon>
        <taxon>Hypocreales</taxon>
        <taxon>Nectriaceae</taxon>
        <taxon>Dactylonectria</taxon>
    </lineage>
</organism>
<dbReference type="AlphaFoldDB" id="A0A9P9ENU9"/>
<feature type="region of interest" description="Disordered" evidence="2">
    <location>
        <begin position="55"/>
        <end position="76"/>
    </location>
</feature>
<protein>
    <recommendedName>
        <fullName evidence="6">Carbohydrate esterase family 16 protein</fullName>
    </recommendedName>
</protein>
<dbReference type="InterPro" id="IPR001087">
    <property type="entry name" value="GDSL"/>
</dbReference>
<dbReference type="InterPro" id="IPR036514">
    <property type="entry name" value="SGNH_hydro_sf"/>
</dbReference>
<dbReference type="InterPro" id="IPR051058">
    <property type="entry name" value="GDSL_Est/Lipase"/>
</dbReference>
<dbReference type="PANTHER" id="PTHR45648:SF22">
    <property type="entry name" value="GDSL LIPASE_ACYLHYDROLASE FAMILY PROTEIN (AFU_ORTHOLOGUE AFUA_4G14700)"/>
    <property type="match status" value="1"/>
</dbReference>
<evidence type="ECO:0000256" key="2">
    <source>
        <dbReference type="SAM" id="MobiDB-lite"/>
    </source>
</evidence>
<dbReference type="Proteomes" id="UP000738349">
    <property type="component" value="Unassembled WGS sequence"/>
</dbReference>
<gene>
    <name evidence="4" type="ORF">EDB81DRAFT_692667</name>
</gene>
<keyword evidence="1" id="KW-0378">Hydrolase</keyword>
<feature type="signal peptide" evidence="3">
    <location>
        <begin position="1"/>
        <end position="19"/>
    </location>
</feature>
<reference evidence="4" key="1">
    <citation type="journal article" date="2021" name="Nat. Commun.">
        <title>Genetic determinants of endophytism in the Arabidopsis root mycobiome.</title>
        <authorList>
            <person name="Mesny F."/>
            <person name="Miyauchi S."/>
            <person name="Thiergart T."/>
            <person name="Pickel B."/>
            <person name="Atanasova L."/>
            <person name="Karlsson M."/>
            <person name="Huettel B."/>
            <person name="Barry K.W."/>
            <person name="Haridas S."/>
            <person name="Chen C."/>
            <person name="Bauer D."/>
            <person name="Andreopoulos W."/>
            <person name="Pangilinan J."/>
            <person name="LaButti K."/>
            <person name="Riley R."/>
            <person name="Lipzen A."/>
            <person name="Clum A."/>
            <person name="Drula E."/>
            <person name="Henrissat B."/>
            <person name="Kohler A."/>
            <person name="Grigoriev I.V."/>
            <person name="Martin F.M."/>
            <person name="Hacquard S."/>
        </authorList>
    </citation>
    <scope>NUCLEOTIDE SEQUENCE</scope>
    <source>
        <strain evidence="4">MPI-CAGE-AT-0147</strain>
    </source>
</reference>
<dbReference type="Pfam" id="PF00657">
    <property type="entry name" value="Lipase_GDSL"/>
    <property type="match status" value="1"/>
</dbReference>
<evidence type="ECO:0000313" key="5">
    <source>
        <dbReference type="Proteomes" id="UP000738349"/>
    </source>
</evidence>
<name>A0A9P9ENU9_9HYPO</name>
<evidence type="ECO:0008006" key="6">
    <source>
        <dbReference type="Google" id="ProtNLM"/>
    </source>
</evidence>
<evidence type="ECO:0000256" key="3">
    <source>
        <dbReference type="SAM" id="SignalP"/>
    </source>
</evidence>
<keyword evidence="5" id="KW-1185">Reference proteome</keyword>
<keyword evidence="3" id="KW-0732">Signal</keyword>
<dbReference type="SUPFAM" id="SSF52266">
    <property type="entry name" value="SGNH hydrolase"/>
    <property type="match status" value="1"/>
</dbReference>
<dbReference type="PANTHER" id="PTHR45648">
    <property type="entry name" value="GDSL LIPASE/ACYLHYDROLASE FAMILY PROTEIN (AFU_ORTHOLOGUE AFUA_4G14700)"/>
    <property type="match status" value="1"/>
</dbReference>
<dbReference type="Gene3D" id="3.40.50.1110">
    <property type="entry name" value="SGNH hydrolase"/>
    <property type="match status" value="1"/>
</dbReference>
<accession>A0A9P9ENU9</accession>
<dbReference type="EMBL" id="JAGMUV010000011">
    <property type="protein sequence ID" value="KAH7141058.1"/>
    <property type="molecule type" value="Genomic_DNA"/>
</dbReference>
<comment type="caution">
    <text evidence="4">The sequence shown here is derived from an EMBL/GenBank/DDBJ whole genome shotgun (WGS) entry which is preliminary data.</text>
</comment>
<dbReference type="OrthoDB" id="1600564at2759"/>
<proteinExistence type="predicted"/>